<dbReference type="AlphaFoldDB" id="A0A3B0YB54"/>
<name>A0A3B0YB54_9ZZZZ</name>
<dbReference type="GO" id="GO:0020037">
    <property type="term" value="F:heme binding"/>
    <property type="evidence" value="ECO:0007669"/>
    <property type="project" value="InterPro"/>
</dbReference>
<evidence type="ECO:0008006" key="2">
    <source>
        <dbReference type="Google" id="ProtNLM"/>
    </source>
</evidence>
<organism evidence="1">
    <name type="scientific">hydrothermal vent metagenome</name>
    <dbReference type="NCBI Taxonomy" id="652676"/>
    <lineage>
        <taxon>unclassified sequences</taxon>
        <taxon>metagenomes</taxon>
        <taxon>ecological metagenomes</taxon>
    </lineage>
</organism>
<dbReference type="Gene3D" id="1.10.760.10">
    <property type="entry name" value="Cytochrome c-like domain"/>
    <property type="match status" value="1"/>
</dbReference>
<accession>A0A3B0YB54</accession>
<dbReference type="GO" id="GO:0009055">
    <property type="term" value="F:electron transfer activity"/>
    <property type="evidence" value="ECO:0007669"/>
    <property type="project" value="InterPro"/>
</dbReference>
<gene>
    <name evidence="1" type="ORF">MNBD_GAMMA15-171</name>
</gene>
<protein>
    <recommendedName>
        <fullName evidence="2">Cytochrome c domain-containing protein</fullName>
    </recommendedName>
</protein>
<reference evidence="1" key="1">
    <citation type="submission" date="2018-06" db="EMBL/GenBank/DDBJ databases">
        <authorList>
            <person name="Zhirakovskaya E."/>
        </authorList>
    </citation>
    <scope>NUCLEOTIDE SEQUENCE</scope>
</reference>
<sequence>MRFILSAGLLFILSSTSVFADTDNGKKLHDATCMKCHGNEVYSRDGRFIKDREALNKQVSRCQLNAGAQWFDEDVADVVQYLDETFYKFK</sequence>
<proteinExistence type="predicted"/>
<dbReference type="SUPFAM" id="SSF46626">
    <property type="entry name" value="Cytochrome c"/>
    <property type="match status" value="1"/>
</dbReference>
<dbReference type="EMBL" id="UOFN01000065">
    <property type="protein sequence ID" value="VAW76731.1"/>
    <property type="molecule type" value="Genomic_DNA"/>
</dbReference>
<dbReference type="InterPro" id="IPR036909">
    <property type="entry name" value="Cyt_c-like_dom_sf"/>
</dbReference>
<evidence type="ECO:0000313" key="1">
    <source>
        <dbReference type="EMBL" id="VAW76731.1"/>
    </source>
</evidence>